<dbReference type="GO" id="GO:0000287">
    <property type="term" value="F:magnesium ion binding"/>
    <property type="evidence" value="ECO:0007669"/>
    <property type="project" value="UniProtKB-UniRule"/>
</dbReference>
<name>A0A261SLW8_9BORD</name>
<dbReference type="EC" id="6.3.3.3" evidence="8"/>
<comment type="pathway">
    <text evidence="8">Cofactor biosynthesis; biotin biosynthesis; biotin from 7,8-diaminononanoate: step 1/2.</text>
</comment>
<feature type="binding site" evidence="8">
    <location>
        <position position="145"/>
    </location>
    <ligand>
        <name>Mg(2+)</name>
        <dbReference type="ChEBI" id="CHEBI:18420"/>
    </ligand>
</feature>
<feature type="binding site" evidence="8">
    <location>
        <begin position="238"/>
        <end position="240"/>
    </location>
    <ligand>
        <name>ATP</name>
        <dbReference type="ChEBI" id="CHEBI:30616"/>
    </ligand>
</feature>
<keyword evidence="4 8" id="KW-0547">Nucleotide-binding</keyword>
<dbReference type="NCBIfam" id="TIGR00347">
    <property type="entry name" value="bioD"/>
    <property type="match status" value="1"/>
</dbReference>
<dbReference type="FunFam" id="3.40.50.300:FF:000292">
    <property type="entry name" value="ATP-dependent dethiobiotin synthetase BioD"/>
    <property type="match status" value="1"/>
</dbReference>
<feature type="binding site" evidence="8">
    <location>
        <position position="84"/>
    </location>
    <ligand>
        <name>ATP</name>
        <dbReference type="ChEBI" id="CHEBI:30616"/>
    </ligand>
</feature>
<evidence type="ECO:0000256" key="2">
    <source>
        <dbReference type="ARBA" id="ARBA00022598"/>
    </source>
</evidence>
<dbReference type="PANTHER" id="PTHR43210">
    <property type="entry name" value="DETHIOBIOTIN SYNTHETASE"/>
    <property type="match status" value="1"/>
</dbReference>
<comment type="similarity">
    <text evidence="8">Belongs to the dethiobiotin synthetase family.</text>
</comment>
<keyword evidence="2 8" id="KW-0436">Ligase</keyword>
<feature type="region of interest" description="Disordered" evidence="9">
    <location>
        <begin position="1"/>
        <end position="20"/>
    </location>
</feature>
<comment type="subcellular location">
    <subcellularLocation>
        <location evidence="8">Cytoplasm</location>
    </subcellularLocation>
</comment>
<accession>A0A261SLW8</accession>
<evidence type="ECO:0000256" key="3">
    <source>
        <dbReference type="ARBA" id="ARBA00022723"/>
    </source>
</evidence>
<comment type="function">
    <text evidence="8">Catalyzes a mechanistically unusual reaction, the ATP-dependent insertion of CO2 between the N7 and N8 nitrogen atoms of 7,8-diaminopelargonic acid (DAPA, also called 7,8-diammoniononanoate) to form a ureido ring.</text>
</comment>
<keyword evidence="7 8" id="KW-0460">Magnesium</keyword>
<feature type="binding site" evidence="8">
    <location>
        <begin position="205"/>
        <end position="206"/>
    </location>
    <ligand>
        <name>ATP</name>
        <dbReference type="ChEBI" id="CHEBI:30616"/>
    </ligand>
</feature>
<dbReference type="Pfam" id="PF13500">
    <property type="entry name" value="AAA_26"/>
    <property type="match status" value="1"/>
</dbReference>
<evidence type="ECO:0000313" key="11">
    <source>
        <dbReference type="Proteomes" id="UP000216020"/>
    </source>
</evidence>
<dbReference type="GO" id="GO:0009102">
    <property type="term" value="P:biotin biosynthetic process"/>
    <property type="evidence" value="ECO:0007669"/>
    <property type="project" value="UniProtKB-UniRule"/>
</dbReference>
<feature type="binding site" evidence="8">
    <location>
        <position position="84"/>
    </location>
    <ligand>
        <name>Mg(2+)</name>
        <dbReference type="ChEBI" id="CHEBI:18420"/>
    </ligand>
</feature>
<comment type="cofactor">
    <cofactor evidence="8">
        <name>Mg(2+)</name>
        <dbReference type="ChEBI" id="CHEBI:18420"/>
    </cofactor>
</comment>
<comment type="caution">
    <text evidence="10">The sequence shown here is derived from an EMBL/GenBank/DDBJ whole genome shotgun (WGS) entry which is preliminary data.</text>
</comment>
<dbReference type="SUPFAM" id="SSF52540">
    <property type="entry name" value="P-loop containing nucleoside triphosphate hydrolases"/>
    <property type="match status" value="1"/>
</dbReference>
<keyword evidence="11" id="KW-1185">Reference proteome</keyword>
<feature type="binding site" evidence="8">
    <location>
        <position position="45"/>
    </location>
    <ligand>
        <name>Mg(2+)</name>
        <dbReference type="ChEBI" id="CHEBI:18420"/>
    </ligand>
</feature>
<evidence type="ECO:0000256" key="5">
    <source>
        <dbReference type="ARBA" id="ARBA00022756"/>
    </source>
</evidence>
<proteinExistence type="inferred from homology"/>
<evidence type="ECO:0000256" key="1">
    <source>
        <dbReference type="ARBA" id="ARBA00022490"/>
    </source>
</evidence>
<dbReference type="Proteomes" id="UP000216020">
    <property type="component" value="Unassembled WGS sequence"/>
</dbReference>
<protein>
    <recommendedName>
        <fullName evidence="8">ATP-dependent dethiobiotin synthetase BioD</fullName>
        <ecNumber evidence="8">6.3.3.3</ecNumber>
    </recommendedName>
    <alternativeName>
        <fullName evidence="8">DTB synthetase</fullName>
        <shortName evidence="8">DTBS</shortName>
    </alternativeName>
    <alternativeName>
        <fullName evidence="8">Dethiobiotin synthase</fullName>
    </alternativeName>
</protein>
<feature type="binding site" evidence="8">
    <location>
        <begin position="41"/>
        <end position="46"/>
    </location>
    <ligand>
        <name>ATP</name>
        <dbReference type="ChEBI" id="CHEBI:30616"/>
    </ligand>
</feature>
<dbReference type="EMBL" id="NEVM01000001">
    <property type="protein sequence ID" value="OZI38424.1"/>
    <property type="molecule type" value="Genomic_DNA"/>
</dbReference>
<dbReference type="AlphaFoldDB" id="A0A261SLW8"/>
<dbReference type="UniPathway" id="UPA00078">
    <property type="reaction ID" value="UER00161"/>
</dbReference>
<comment type="catalytic activity">
    <reaction evidence="8">
        <text>(7R,8S)-7,8-diammoniononanoate + CO2 + ATP = (4R,5S)-dethiobiotin + ADP + phosphate + 3 H(+)</text>
        <dbReference type="Rhea" id="RHEA:15805"/>
        <dbReference type="ChEBI" id="CHEBI:15378"/>
        <dbReference type="ChEBI" id="CHEBI:16526"/>
        <dbReference type="ChEBI" id="CHEBI:30616"/>
        <dbReference type="ChEBI" id="CHEBI:43474"/>
        <dbReference type="ChEBI" id="CHEBI:149469"/>
        <dbReference type="ChEBI" id="CHEBI:149473"/>
        <dbReference type="ChEBI" id="CHEBI:456216"/>
        <dbReference type="EC" id="6.3.3.3"/>
    </reaction>
</comment>
<dbReference type="CDD" id="cd03109">
    <property type="entry name" value="DTBS"/>
    <property type="match status" value="1"/>
</dbReference>
<evidence type="ECO:0000256" key="8">
    <source>
        <dbReference type="HAMAP-Rule" id="MF_00336"/>
    </source>
</evidence>
<feature type="binding site" evidence="8">
    <location>
        <begin position="145"/>
        <end position="148"/>
    </location>
    <ligand>
        <name>ATP</name>
        <dbReference type="ChEBI" id="CHEBI:30616"/>
    </ligand>
</feature>
<evidence type="ECO:0000256" key="4">
    <source>
        <dbReference type="ARBA" id="ARBA00022741"/>
    </source>
</evidence>
<dbReference type="GO" id="GO:0042803">
    <property type="term" value="F:protein homodimerization activity"/>
    <property type="evidence" value="ECO:0007669"/>
    <property type="project" value="UniProtKB-ARBA"/>
</dbReference>
<keyword evidence="1 8" id="KW-0963">Cytoplasm</keyword>
<comment type="subunit">
    <text evidence="8">Homodimer.</text>
</comment>
<evidence type="ECO:0000256" key="9">
    <source>
        <dbReference type="SAM" id="MobiDB-lite"/>
    </source>
</evidence>
<dbReference type="HAMAP" id="MF_00336">
    <property type="entry name" value="BioD"/>
    <property type="match status" value="1"/>
</dbReference>
<dbReference type="InterPro" id="IPR004472">
    <property type="entry name" value="DTB_synth_BioD"/>
</dbReference>
<evidence type="ECO:0000256" key="7">
    <source>
        <dbReference type="ARBA" id="ARBA00022842"/>
    </source>
</evidence>
<gene>
    <name evidence="8" type="primary">bioD</name>
    <name evidence="10" type="ORF">CAL29_08960</name>
</gene>
<dbReference type="Gene3D" id="3.40.50.300">
    <property type="entry name" value="P-loop containing nucleotide triphosphate hydrolases"/>
    <property type="match status" value="1"/>
</dbReference>
<keyword evidence="5 8" id="KW-0093">Biotin biosynthesis</keyword>
<organism evidence="10 11">
    <name type="scientific">Bordetella genomosp. 10</name>
    <dbReference type="NCBI Taxonomy" id="1416804"/>
    <lineage>
        <taxon>Bacteria</taxon>
        <taxon>Pseudomonadati</taxon>
        <taxon>Pseudomonadota</taxon>
        <taxon>Betaproteobacteria</taxon>
        <taxon>Burkholderiales</taxon>
        <taxon>Alcaligenaceae</taxon>
        <taxon>Bordetella</taxon>
    </lineage>
</organism>
<dbReference type="OrthoDB" id="9802097at2"/>
<comment type="caution">
    <text evidence="8">Lacks conserved residue(s) required for the propagation of feature annotation.</text>
</comment>
<dbReference type="GO" id="GO:0005829">
    <property type="term" value="C:cytosol"/>
    <property type="evidence" value="ECO:0007669"/>
    <property type="project" value="TreeGrafter"/>
</dbReference>
<keyword evidence="6 8" id="KW-0067">ATP-binding</keyword>
<dbReference type="InterPro" id="IPR027417">
    <property type="entry name" value="P-loop_NTPase"/>
</dbReference>
<feature type="active site" evidence="8">
    <location>
        <position position="66"/>
    </location>
</feature>
<evidence type="ECO:0000256" key="6">
    <source>
        <dbReference type="ARBA" id="ARBA00022840"/>
    </source>
</evidence>
<reference evidence="11" key="1">
    <citation type="submission" date="2017-05" db="EMBL/GenBank/DDBJ databases">
        <title>Complete and WGS of Bordetella genogroups.</title>
        <authorList>
            <person name="Spilker T."/>
            <person name="Lipuma J."/>
        </authorList>
    </citation>
    <scope>NUCLEOTIDE SEQUENCE [LARGE SCALE GENOMIC DNA]</scope>
    <source>
        <strain evidence="11">AU16122</strain>
    </source>
</reference>
<dbReference type="GO" id="GO:0004141">
    <property type="term" value="F:dethiobiotin synthase activity"/>
    <property type="evidence" value="ECO:0007669"/>
    <property type="project" value="UniProtKB-UniRule"/>
</dbReference>
<dbReference type="GO" id="GO:0005524">
    <property type="term" value="F:ATP binding"/>
    <property type="evidence" value="ECO:0007669"/>
    <property type="project" value="UniProtKB-UniRule"/>
</dbReference>
<dbReference type="PANTHER" id="PTHR43210:SF5">
    <property type="entry name" value="DETHIOBIOTIN SYNTHETASE"/>
    <property type="match status" value="1"/>
</dbReference>
<keyword evidence="3 8" id="KW-0479">Metal-binding</keyword>
<dbReference type="PIRSF" id="PIRSF006755">
    <property type="entry name" value="DTB_synth"/>
    <property type="match status" value="1"/>
</dbReference>
<sequence>MHAPGRPKRESSLGEEVAQRQEGSPVTVFRLSYFVAGTDTEIGKTLASCGLLRAFAGRGLATAAMKPIAAGAEQGDDGAWRNEDAQALAACATVSVPPALSTPYLLREPAAPHLAARQAGAVLDIAHIVQCHRDVLPRADVTIVEGVGGFRVPLDDRLDTGDLARALALPVILVVGMRLGCLSHALLTAEAIGNSGLRLAGWIANTVDPGMRFLPQNVDTLRDRFARDYAAPLLGEIPRLDAPTGAAAAACLDVEPLLKHSP</sequence>
<evidence type="ECO:0000313" key="10">
    <source>
        <dbReference type="EMBL" id="OZI38424.1"/>
    </source>
</evidence>